<feature type="region of interest" description="Disordered" evidence="1">
    <location>
        <begin position="26"/>
        <end position="63"/>
    </location>
</feature>
<feature type="compositionally biased region" description="Polar residues" evidence="1">
    <location>
        <begin position="79"/>
        <end position="95"/>
    </location>
</feature>
<keyword evidence="2" id="KW-0732">Signal</keyword>
<dbReference type="Proteomes" id="UP001430796">
    <property type="component" value="Unassembled WGS sequence"/>
</dbReference>
<proteinExistence type="predicted"/>
<reference evidence="3" key="1">
    <citation type="submission" date="2022-01" db="EMBL/GenBank/DDBJ databases">
        <title>Lysobacter chinensis sp. nov., a bacterium isolated from cow dung compost.</title>
        <authorList>
            <person name="Liu Y."/>
        </authorList>
    </citation>
    <scope>NUCLEOTIDE SEQUENCE</scope>
    <source>
        <strain evidence="3">TLK-CK17</strain>
    </source>
</reference>
<comment type="caution">
    <text evidence="3">The sequence shown here is derived from an EMBL/GenBank/DDBJ whole genome shotgun (WGS) entry which is preliminary data.</text>
</comment>
<feature type="chain" id="PRO_5045445408" description="TonB-dependent receptor" evidence="2">
    <location>
        <begin position="24"/>
        <end position="1245"/>
    </location>
</feature>
<evidence type="ECO:0000256" key="1">
    <source>
        <dbReference type="SAM" id="MobiDB-lite"/>
    </source>
</evidence>
<sequence length="1245" mass="138664">MKMKLLDTALIGILAGMTSPALAEQVPAQQASVKQAPLQPAPAQPAPSPGDAPPPELDCDAGGCDSGEDLVFRLRTRSYDQPVTESTGAGSSSEALQPDRRVAIGLEQPGRAVAQGRFSVNLPGGGVIWATEDPNLGQPELSVSAPTMVPFDGKAITRPVRFFVRGNYSGFIERMELAVFRATDADLVNPLAKVPIEVAAVSQTEWGGALPADIPFRTGDELVYVLRAFDAEGNIDETQPRRLQLVRPDEAERGRQRLRDQTERTLGTALSEDQAQTQQLVDDVFGESALRYQNIPIYGSRVRVQGRNLPAGYGLLINGDSYPVDLERKFVAEYLMPVGRHRFDIALQGPEGASPVRHALDVDVSGRYFFGVGIADLTVYENKASGRGRDIAEAGRGDDILSDGRLAFYMKAKTRGKYLITAQADTHDRPLEDLFDGFSQADPQDIFRRLDPDLYYPTYGDDSTTYRDVDTMGRFYLRADWDKNEALWGNFYTGITGTEYAQYVRSLYGAGLNWRSRAANAWGDPATELRAFGSEAQTAPGHSEFIGTGGSLYYLRHTDVLPGSDHVVLEVRDRSTGRVEQRIELLRGADYEIDELQGRILLTRALSQITRQNIPTITRDTPLDGFEQRLLVDYEWLPSDFDADEITAGMRGKHWFGDHVGVGLTYVDENRAGEDYSLMGADLTLQAGKGTYLKLEHSRTEATSTPVFFSDNGGLSFTRLNPDGPREGEASAVEARANFQELGWTEQEWSAGAWWRQVDAGYSISRYDSGREIEEHGVELLGRFSPSLGIHARYSRAERSDEALTQMQLDGEWRIGDDGSLTAELRRTEEERASGEDVAGTLGALRYTHRLGTALDLFGTAQFTLDDDDGDYADNDAYSLGARYNFADLSTLGAEVTTGDRGDAATISGEYRLTAQHSFYGGYTYSTDNTQYHSLFNPNQQNGWTFGQRWRLSNQVNLFNESQYIRTRNESGLAHTYGMDFYPAVGWNLGFTLSDGELTNSAGGQVDRQAVSLTGGRNSPDTDWQSKLEWRRDSGVERRTQWVSTHRLSHKLNESWRIAARFNYADTDDELNPSAGAKFIEGNFGFAYRPWNSSRWGLFGRYTYLYDLATLGQVGGADYDQKSQVLAFEGVYRLDHHWELAAKLARREGEVRFGRGTGAWFDSATTFAAGQVRYELHERWHALAEYRWLDVKDGGTRQGFLVGVDRDIGRNFRIGAGYNFTDFSDDLTDFDYDHRGWFVNFVGSY</sequence>
<feature type="region of interest" description="Disordered" evidence="1">
    <location>
        <begin position="78"/>
        <end position="98"/>
    </location>
</feature>
<organism evidence="3 4">
    <name type="scientific">Marilutibacter chinensis</name>
    <dbReference type="NCBI Taxonomy" id="2912247"/>
    <lineage>
        <taxon>Bacteria</taxon>
        <taxon>Pseudomonadati</taxon>
        <taxon>Pseudomonadota</taxon>
        <taxon>Gammaproteobacteria</taxon>
        <taxon>Lysobacterales</taxon>
        <taxon>Lysobacteraceae</taxon>
        <taxon>Marilutibacter</taxon>
    </lineage>
</organism>
<dbReference type="RefSeq" id="WP_237054049.1">
    <property type="nucleotide sequence ID" value="NZ_JAKJPO010000003.1"/>
</dbReference>
<evidence type="ECO:0008006" key="5">
    <source>
        <dbReference type="Google" id="ProtNLM"/>
    </source>
</evidence>
<evidence type="ECO:0000313" key="4">
    <source>
        <dbReference type="Proteomes" id="UP001430796"/>
    </source>
</evidence>
<protein>
    <recommendedName>
        <fullName evidence="5">TonB-dependent receptor</fullName>
    </recommendedName>
</protein>
<dbReference type="SUPFAM" id="SSF56935">
    <property type="entry name" value="Porins"/>
    <property type="match status" value="3"/>
</dbReference>
<reference evidence="3" key="2">
    <citation type="submission" date="2022-01" db="EMBL/GenBank/DDBJ databases">
        <authorList>
            <person name="Zhou L.Y."/>
        </authorList>
    </citation>
    <scope>NUCLEOTIDE SEQUENCE</scope>
    <source>
        <strain evidence="3">TLK-CK17</strain>
    </source>
</reference>
<feature type="signal peptide" evidence="2">
    <location>
        <begin position="1"/>
        <end position="23"/>
    </location>
</feature>
<gene>
    <name evidence="3" type="ORF">L3V18_07485</name>
</gene>
<evidence type="ECO:0000313" key="3">
    <source>
        <dbReference type="EMBL" id="MCF7221630.1"/>
    </source>
</evidence>
<dbReference type="EMBL" id="JAKJPO010000003">
    <property type="protein sequence ID" value="MCF7221630.1"/>
    <property type="molecule type" value="Genomic_DNA"/>
</dbReference>
<feature type="compositionally biased region" description="Pro residues" evidence="1">
    <location>
        <begin position="39"/>
        <end position="56"/>
    </location>
</feature>
<evidence type="ECO:0000256" key="2">
    <source>
        <dbReference type="SAM" id="SignalP"/>
    </source>
</evidence>
<keyword evidence="4" id="KW-1185">Reference proteome</keyword>
<name>A0ABS9HTY4_9GAMM</name>
<accession>A0ABS9HTY4</accession>